<reference evidence="1 2" key="1">
    <citation type="submission" date="2009-02" db="EMBL/GenBank/DDBJ databases">
        <authorList>
            <person name="Fulton L."/>
            <person name="Clifton S."/>
            <person name="Fulton B."/>
            <person name="Xu J."/>
            <person name="Minx P."/>
            <person name="Pepin K.H."/>
            <person name="Johnson M."/>
            <person name="Bhonagiri V."/>
            <person name="Nash W.E."/>
            <person name="Mardis E.R."/>
            <person name="Wilson R.K."/>
        </authorList>
    </citation>
    <scope>NUCLEOTIDE SEQUENCE [LARGE SCALE GENOMIC DNA]</scope>
    <source>
        <strain evidence="1 2">DSM 16841</strain>
    </source>
</reference>
<gene>
    <name evidence="1" type="ORF">ROSEINA2194_01665</name>
</gene>
<dbReference type="Proteomes" id="UP000003561">
    <property type="component" value="Unassembled WGS sequence"/>
</dbReference>
<sequence>MCRVRNTAFLSAIEPLFLALSAHPVYTVVMVPLFVTCDYVTFLCQA</sequence>
<comment type="caution">
    <text evidence="1">The sequence shown here is derived from an EMBL/GenBank/DDBJ whole genome shotgun (WGS) entry which is preliminary data.</text>
</comment>
<accession>C0FSE8</accession>
<proteinExistence type="predicted"/>
<evidence type="ECO:0000313" key="2">
    <source>
        <dbReference type="Proteomes" id="UP000003561"/>
    </source>
</evidence>
<reference evidence="1 2" key="2">
    <citation type="submission" date="2009-03" db="EMBL/GenBank/DDBJ databases">
        <title>Draft genome sequence of Roseburia inulinivorans (DSM 16841).</title>
        <authorList>
            <person name="Sudarsanam P."/>
            <person name="Ley R."/>
            <person name="Guruge J."/>
            <person name="Turnbaugh P.J."/>
            <person name="Mahowald M."/>
            <person name="Liep D."/>
            <person name="Gordon J."/>
        </authorList>
    </citation>
    <scope>NUCLEOTIDE SEQUENCE [LARGE SCALE GENOMIC DNA]</scope>
    <source>
        <strain evidence="1 2">DSM 16841</strain>
    </source>
</reference>
<protein>
    <submittedName>
        <fullName evidence="1">Uncharacterized protein</fullName>
    </submittedName>
</protein>
<evidence type="ECO:0000313" key="1">
    <source>
        <dbReference type="EMBL" id="EEG94537.1"/>
    </source>
</evidence>
<organism evidence="1 2">
    <name type="scientific">Roseburia inulinivorans DSM 16841</name>
    <dbReference type="NCBI Taxonomy" id="622312"/>
    <lineage>
        <taxon>Bacteria</taxon>
        <taxon>Bacillati</taxon>
        <taxon>Bacillota</taxon>
        <taxon>Clostridia</taxon>
        <taxon>Lachnospirales</taxon>
        <taxon>Lachnospiraceae</taxon>
        <taxon>Roseburia</taxon>
    </lineage>
</organism>
<dbReference type="AlphaFoldDB" id="C0FSE8"/>
<name>C0FSE8_9FIRM</name>
<dbReference type="EMBL" id="ACFY01000061">
    <property type="protein sequence ID" value="EEG94537.1"/>
    <property type="molecule type" value="Genomic_DNA"/>
</dbReference>